<keyword evidence="8" id="KW-1185">Reference proteome</keyword>
<keyword evidence="2 6" id="KW-0479">Metal-binding</keyword>
<dbReference type="AlphaFoldDB" id="A0A9P5Q7X3"/>
<dbReference type="Gene3D" id="1.10.640.10">
    <property type="entry name" value="Haem peroxidase domain superfamily, animal type"/>
    <property type="match status" value="2"/>
</dbReference>
<dbReference type="PANTHER" id="PTHR11903:SF37">
    <property type="entry name" value="PSI-PRODUCING OXYGENASE A"/>
    <property type="match status" value="1"/>
</dbReference>
<dbReference type="EMBL" id="JADNRY010000010">
    <property type="protein sequence ID" value="KAF9075295.1"/>
    <property type="molecule type" value="Genomic_DNA"/>
</dbReference>
<dbReference type="InterPro" id="IPR010255">
    <property type="entry name" value="Haem_peroxidase_sf"/>
</dbReference>
<dbReference type="GO" id="GO:0016705">
    <property type="term" value="F:oxidoreductase activity, acting on paired donors, with incorporation or reduction of molecular oxygen"/>
    <property type="evidence" value="ECO:0007669"/>
    <property type="project" value="InterPro"/>
</dbReference>
<evidence type="ECO:0000313" key="8">
    <source>
        <dbReference type="Proteomes" id="UP000772434"/>
    </source>
</evidence>
<dbReference type="GO" id="GO:0006631">
    <property type="term" value="P:fatty acid metabolic process"/>
    <property type="evidence" value="ECO:0007669"/>
    <property type="project" value="UniProtKB-ARBA"/>
</dbReference>
<dbReference type="PANTHER" id="PTHR11903">
    <property type="entry name" value="PROSTAGLANDIN G/H SYNTHASE"/>
    <property type="match status" value="1"/>
</dbReference>
<dbReference type="SUPFAM" id="SSF48264">
    <property type="entry name" value="Cytochrome P450"/>
    <property type="match status" value="1"/>
</dbReference>
<dbReference type="InterPro" id="IPR036396">
    <property type="entry name" value="Cyt_P450_sf"/>
</dbReference>
<keyword evidence="6" id="KW-0349">Heme</keyword>
<dbReference type="InterPro" id="IPR050783">
    <property type="entry name" value="Oxylipin_biosynth_metab"/>
</dbReference>
<protein>
    <submittedName>
        <fullName evidence="7">Linoleate diol synthase</fullName>
    </submittedName>
</protein>
<dbReference type="SUPFAM" id="SSF48113">
    <property type="entry name" value="Heme-dependent peroxidases"/>
    <property type="match status" value="1"/>
</dbReference>
<reference evidence="7" key="1">
    <citation type="submission" date="2020-11" db="EMBL/GenBank/DDBJ databases">
        <authorList>
            <consortium name="DOE Joint Genome Institute"/>
            <person name="Ahrendt S."/>
            <person name="Riley R."/>
            <person name="Andreopoulos W."/>
            <person name="Labutti K."/>
            <person name="Pangilinan J."/>
            <person name="Ruiz-Duenas F.J."/>
            <person name="Barrasa J.M."/>
            <person name="Sanchez-Garcia M."/>
            <person name="Camarero S."/>
            <person name="Miyauchi S."/>
            <person name="Serrano A."/>
            <person name="Linde D."/>
            <person name="Babiker R."/>
            <person name="Drula E."/>
            <person name="Ayuso-Fernandez I."/>
            <person name="Pacheco R."/>
            <person name="Padilla G."/>
            <person name="Ferreira P."/>
            <person name="Barriuso J."/>
            <person name="Kellner H."/>
            <person name="Castanera R."/>
            <person name="Alfaro M."/>
            <person name="Ramirez L."/>
            <person name="Pisabarro A.G."/>
            <person name="Kuo A."/>
            <person name="Tritt A."/>
            <person name="Lipzen A."/>
            <person name="He G."/>
            <person name="Yan M."/>
            <person name="Ng V."/>
            <person name="Cullen D."/>
            <person name="Martin F."/>
            <person name="Rosso M.-N."/>
            <person name="Henrissat B."/>
            <person name="Hibbett D."/>
            <person name="Martinez A.T."/>
            <person name="Grigoriev I.V."/>
        </authorList>
    </citation>
    <scope>NUCLEOTIDE SEQUENCE</scope>
    <source>
        <strain evidence="7">AH 40177</strain>
    </source>
</reference>
<keyword evidence="4" id="KW-0560">Oxidoreductase</keyword>
<evidence type="ECO:0000256" key="3">
    <source>
        <dbReference type="ARBA" id="ARBA00022964"/>
    </source>
</evidence>
<evidence type="ECO:0000256" key="6">
    <source>
        <dbReference type="PIRSR" id="PIRSR619791-2"/>
    </source>
</evidence>
<dbReference type="GO" id="GO:0004601">
    <property type="term" value="F:peroxidase activity"/>
    <property type="evidence" value="ECO:0007669"/>
    <property type="project" value="InterPro"/>
</dbReference>
<proteinExistence type="predicted"/>
<sequence length="1000" mass="111840">MAQTDKKLYYMGRRTSVGPATNGVSNSTQQNGAAAEATFKKSTPHLTFQQSGLVRHNDAINDRDLFLEHVYNDLSHPPATLLGKKYAGVLRMALATTFPIPDLGKAGSTYARSVQQSHPLSPSELPDPGLVFDTLLKRDGFQSHPRGLSSLMFSFAALVIHSVFRTSHRDPNINETSSYCDLAPLYGILGLGLLFPDVFAEDRLLLLPPAVCVLILRTRFMKSMKRRTYQPPSKLSGQAKIDQDEELFQTARLVNCGWFGTVIFSDYVSCILGLVREGSNWSLDPFSEMRNLDHSQFERGRGNACSVEFNCLYRWHATTSKEDEQWTQAMIEKIFPGKPLDTLNASDFAVGAKNAMAMLPDIHHWTFGNLTRQEDGTFKDEDLANLLKNSTDHPAGAFRARGTPECMRLHETMGITQNRQWGVCSLNDFRRYLGLKPFSTFLEWNEDPEIANAAEKLYGDIEYLELYVGLQAEQAKPVVDGAGLCPGYTISRAILSDAIALTRGDRYFTHDYTPFNLTSWGFADCQRQADAYGFGSALGRLFLRTLPEQFTANSTYAFFPLMTPASMKVYLKDLKLLDQYDMTRPTAKSKGVVTRDYTQVGNIIKDPKFIAHYEARAKHVVTGKGFFSAPEDRSEQQRVLEALGGTPEASEELTKFFYQKTQELIQSNSFNLSGSKTRSVNLVRDVLKPLPVHWIADLSGIKIKATPSSHGDFTAAELFHMLGDIYSYIFLDVEPAKLMVLKQHAQSHVKVLLQHIENSFGGGIINKRLSISNIFSLFSRPKKPIEHIIVQHIHKLGYRSMREEANVVLAIMVGSVELSVACTNMINLYLDSEYEDVIRQLASNGDPKGGLGGYAKEALRLEPPFKGVYRTASTDHNADGLNIQKDGRVFLDIFAAGRNNQVFPEPDTVNAQRDQSGGKKYIISDGISRCFGEDITVKIMTEVLRGIFAIKDLQRAPGNSGLLNRFKDHERPELNYAYLDDKKFVSPWPNSLSVVYTDNA</sequence>
<dbReference type="Gene3D" id="1.10.630.10">
    <property type="entry name" value="Cytochrome P450"/>
    <property type="match status" value="1"/>
</dbReference>
<dbReference type="InterPro" id="IPR001128">
    <property type="entry name" value="Cyt_P450"/>
</dbReference>
<name>A0A9P5Q7X3_9AGAR</name>
<dbReference type="GO" id="GO:0051213">
    <property type="term" value="F:dioxygenase activity"/>
    <property type="evidence" value="ECO:0007669"/>
    <property type="project" value="UniProtKB-KW"/>
</dbReference>
<dbReference type="Pfam" id="PF03098">
    <property type="entry name" value="An_peroxidase"/>
    <property type="match status" value="1"/>
</dbReference>
<dbReference type="OrthoDB" id="823504at2759"/>
<dbReference type="Pfam" id="PF00067">
    <property type="entry name" value="p450"/>
    <property type="match status" value="1"/>
</dbReference>
<accession>A0A9P5Q7X3</accession>
<dbReference type="GO" id="GO:0006979">
    <property type="term" value="P:response to oxidative stress"/>
    <property type="evidence" value="ECO:0007669"/>
    <property type="project" value="InterPro"/>
</dbReference>
<dbReference type="Proteomes" id="UP000772434">
    <property type="component" value="Unassembled WGS sequence"/>
</dbReference>
<dbReference type="GO" id="GO:0020037">
    <property type="term" value="F:heme binding"/>
    <property type="evidence" value="ECO:0007669"/>
    <property type="project" value="InterPro"/>
</dbReference>
<dbReference type="GO" id="GO:0004497">
    <property type="term" value="F:monooxygenase activity"/>
    <property type="evidence" value="ECO:0007669"/>
    <property type="project" value="InterPro"/>
</dbReference>
<evidence type="ECO:0000256" key="2">
    <source>
        <dbReference type="ARBA" id="ARBA00022723"/>
    </source>
</evidence>
<dbReference type="InterPro" id="IPR019791">
    <property type="entry name" value="Haem_peroxidase_animal"/>
</dbReference>
<comment type="caution">
    <text evidence="7">The sequence shown here is derived from an EMBL/GenBank/DDBJ whole genome shotgun (WGS) entry which is preliminary data.</text>
</comment>
<organism evidence="7 8">
    <name type="scientific">Rhodocollybia butyracea</name>
    <dbReference type="NCBI Taxonomy" id="206335"/>
    <lineage>
        <taxon>Eukaryota</taxon>
        <taxon>Fungi</taxon>
        <taxon>Dikarya</taxon>
        <taxon>Basidiomycota</taxon>
        <taxon>Agaricomycotina</taxon>
        <taxon>Agaricomycetes</taxon>
        <taxon>Agaricomycetidae</taxon>
        <taxon>Agaricales</taxon>
        <taxon>Marasmiineae</taxon>
        <taxon>Omphalotaceae</taxon>
        <taxon>Rhodocollybia</taxon>
    </lineage>
</organism>
<evidence type="ECO:0000313" key="7">
    <source>
        <dbReference type="EMBL" id="KAF9075295.1"/>
    </source>
</evidence>
<comment type="subunit">
    <text evidence="1">Homotetramer.</text>
</comment>
<dbReference type="PROSITE" id="PS50292">
    <property type="entry name" value="PEROXIDASE_3"/>
    <property type="match status" value="1"/>
</dbReference>
<evidence type="ECO:0000256" key="4">
    <source>
        <dbReference type="ARBA" id="ARBA00023002"/>
    </source>
</evidence>
<evidence type="ECO:0000256" key="1">
    <source>
        <dbReference type="ARBA" id="ARBA00011881"/>
    </source>
</evidence>
<gene>
    <name evidence="7" type="ORF">BDP27DRAFT_1315842</name>
</gene>
<dbReference type="InterPro" id="IPR037120">
    <property type="entry name" value="Haem_peroxidase_sf_animal"/>
</dbReference>
<feature type="binding site" description="axial binding residue" evidence="6">
    <location>
        <position position="316"/>
    </location>
    <ligand>
        <name>heme b</name>
        <dbReference type="ChEBI" id="CHEBI:60344"/>
    </ligand>
    <ligandPart>
        <name>Fe</name>
        <dbReference type="ChEBI" id="CHEBI:18248"/>
    </ligandPart>
</feature>
<evidence type="ECO:0000256" key="5">
    <source>
        <dbReference type="ARBA" id="ARBA00023004"/>
    </source>
</evidence>
<keyword evidence="3" id="KW-0223">Dioxygenase</keyword>
<keyword evidence="5 6" id="KW-0408">Iron</keyword>
<dbReference type="GO" id="GO:0005506">
    <property type="term" value="F:iron ion binding"/>
    <property type="evidence" value="ECO:0007669"/>
    <property type="project" value="InterPro"/>
</dbReference>